<keyword evidence="3" id="KW-0223">Dioxygenase</keyword>
<evidence type="ECO:0000259" key="6">
    <source>
        <dbReference type="PROSITE" id="PS51184"/>
    </source>
</evidence>
<evidence type="ECO:0000256" key="1">
    <source>
        <dbReference type="ARBA" id="ARBA00001954"/>
    </source>
</evidence>
<evidence type="ECO:0000313" key="7">
    <source>
        <dbReference type="EMBL" id="SDY00252.1"/>
    </source>
</evidence>
<dbReference type="SMART" id="SM00558">
    <property type="entry name" value="JmjC"/>
    <property type="match status" value="1"/>
</dbReference>
<sequence length="376" mass="42475">MDTNTPLALLGGLTASQFMRRHWHKKPLLVRQAIPGFKPLIPRARLLAMAGEDGVESRLIQQHDDGSWKLSHGPLSRRSLPSLQKPGWTVLVQGVDLHDDGVHQLMQQFRFVPEARLDDLMISFATDQGGVGPHFDSYDVFLLQAHGRRRWRIGRQKDLSLQPDVPLKVLSHFEPEEEFVLEPGDMLYLPPKWAHDGIAEGECMTYSIGFRSPARDELARELLLRMSDEPDEPEVPVVYRDPDQPAVEAPGEIPASLHDFARKSLERALAEPLALERALGEYMTEPKANVWFEHGEENGMFESVVLDRRTRMMYDARHIFINGESYLAGGRDATLMRKLADTRALSRTDLAKASDDALELLSSWFDAGWVRGGKLS</sequence>
<dbReference type="InterPro" id="IPR003347">
    <property type="entry name" value="JmjC_dom"/>
</dbReference>
<dbReference type="GeneID" id="94690915"/>
<dbReference type="RefSeq" id="WP_074920995.1">
    <property type="nucleotide sequence ID" value="NZ_CP141274.1"/>
</dbReference>
<keyword evidence="7" id="KW-0689">Ribosomal protein</keyword>
<evidence type="ECO:0000256" key="2">
    <source>
        <dbReference type="ARBA" id="ARBA00022723"/>
    </source>
</evidence>
<dbReference type="Pfam" id="PF20514">
    <property type="entry name" value="WHD_ROXA"/>
    <property type="match status" value="1"/>
</dbReference>
<protein>
    <submittedName>
        <fullName evidence="7">50S ribosomal protein L16 3-hydroxylase</fullName>
    </submittedName>
</protein>
<dbReference type="InterPro" id="IPR046799">
    <property type="entry name" value="ROXA-like_wH"/>
</dbReference>
<dbReference type="InterPro" id="IPR039994">
    <property type="entry name" value="NO66-like"/>
</dbReference>
<reference evidence="7 8" key="1">
    <citation type="submission" date="2016-10" db="EMBL/GenBank/DDBJ databases">
        <authorList>
            <person name="de Groot N.N."/>
        </authorList>
    </citation>
    <scope>NUCLEOTIDE SEQUENCE [LARGE SCALE GENOMIC DNA]</scope>
    <source>
        <strain evidence="7 8">LMG 24775</strain>
    </source>
</reference>
<gene>
    <name evidence="7" type="ORF">SAMN05421547_102136</name>
</gene>
<dbReference type="SUPFAM" id="SSF51197">
    <property type="entry name" value="Clavaminate synthase-like"/>
    <property type="match status" value="1"/>
</dbReference>
<keyword evidence="4" id="KW-0560">Oxidoreductase</keyword>
<dbReference type="GO" id="GO:0046872">
    <property type="term" value="F:metal ion binding"/>
    <property type="evidence" value="ECO:0007669"/>
    <property type="project" value="UniProtKB-KW"/>
</dbReference>
<accession>A0A1H3GA90</accession>
<keyword evidence="5" id="KW-0408">Iron</keyword>
<keyword evidence="2" id="KW-0479">Metal-binding</keyword>
<dbReference type="Proteomes" id="UP000183417">
    <property type="component" value="Unassembled WGS sequence"/>
</dbReference>
<comment type="cofactor">
    <cofactor evidence="1">
        <name>Fe(2+)</name>
        <dbReference type="ChEBI" id="CHEBI:29033"/>
    </cofactor>
</comment>
<evidence type="ECO:0000256" key="4">
    <source>
        <dbReference type="ARBA" id="ARBA00023002"/>
    </source>
</evidence>
<dbReference type="EMBL" id="FNPE01000002">
    <property type="protein sequence ID" value="SDY00252.1"/>
    <property type="molecule type" value="Genomic_DNA"/>
</dbReference>
<dbReference type="Pfam" id="PF08007">
    <property type="entry name" value="JmjC_2"/>
    <property type="match status" value="1"/>
</dbReference>
<evidence type="ECO:0000256" key="5">
    <source>
        <dbReference type="ARBA" id="ARBA00023004"/>
    </source>
</evidence>
<dbReference type="GO" id="GO:0005840">
    <property type="term" value="C:ribosome"/>
    <property type="evidence" value="ECO:0007669"/>
    <property type="project" value="UniProtKB-KW"/>
</dbReference>
<dbReference type="PANTHER" id="PTHR13096:SF8">
    <property type="entry name" value="RIBOSOMAL OXYGENASE 1"/>
    <property type="match status" value="1"/>
</dbReference>
<keyword evidence="7" id="KW-0687">Ribonucleoprotein</keyword>
<dbReference type="Gene3D" id="3.40.366.30">
    <property type="entry name" value="50S ribosomal protein L16 arginine hydroxylase, Chain A, Domain 2"/>
    <property type="match status" value="1"/>
</dbReference>
<organism evidence="7 8">
    <name type="scientific">Delftia lacustris</name>
    <dbReference type="NCBI Taxonomy" id="558537"/>
    <lineage>
        <taxon>Bacteria</taxon>
        <taxon>Pseudomonadati</taxon>
        <taxon>Pseudomonadota</taxon>
        <taxon>Betaproteobacteria</taxon>
        <taxon>Burkholderiales</taxon>
        <taxon>Comamonadaceae</taxon>
        <taxon>Delftia</taxon>
    </lineage>
</organism>
<feature type="domain" description="JmjC" evidence="6">
    <location>
        <begin position="101"/>
        <end position="227"/>
    </location>
</feature>
<dbReference type="GO" id="GO:0016706">
    <property type="term" value="F:2-oxoglutarate-dependent dioxygenase activity"/>
    <property type="evidence" value="ECO:0007669"/>
    <property type="project" value="TreeGrafter"/>
</dbReference>
<evidence type="ECO:0000256" key="3">
    <source>
        <dbReference type="ARBA" id="ARBA00022964"/>
    </source>
</evidence>
<evidence type="ECO:0000313" key="8">
    <source>
        <dbReference type="Proteomes" id="UP000183417"/>
    </source>
</evidence>
<dbReference type="AlphaFoldDB" id="A0A1H3GA90"/>
<proteinExistence type="predicted"/>
<dbReference type="PANTHER" id="PTHR13096">
    <property type="entry name" value="MINA53 MYC INDUCED NUCLEAR ANTIGEN"/>
    <property type="match status" value="1"/>
</dbReference>
<name>A0A1H3GA90_9BURK</name>
<dbReference type="PROSITE" id="PS51184">
    <property type="entry name" value="JMJC"/>
    <property type="match status" value="1"/>
</dbReference>
<dbReference type="Gene3D" id="2.60.120.650">
    <property type="entry name" value="Cupin"/>
    <property type="match status" value="1"/>
</dbReference>